<dbReference type="PROSITE" id="PS51379">
    <property type="entry name" value="4FE4S_FER_2"/>
    <property type="match status" value="2"/>
</dbReference>
<evidence type="ECO:0000256" key="1">
    <source>
        <dbReference type="ARBA" id="ARBA00022448"/>
    </source>
</evidence>
<feature type="binding site" evidence="8">
    <location>
        <position position="382"/>
    </location>
    <ligand>
        <name>[4Fe-4S] cluster</name>
        <dbReference type="ChEBI" id="CHEBI:49883"/>
        <label>1</label>
    </ligand>
</feature>
<dbReference type="InterPro" id="IPR011538">
    <property type="entry name" value="Nuo51_FMN-bd"/>
</dbReference>
<keyword evidence="8" id="KW-0472">Membrane</keyword>
<dbReference type="Gene3D" id="3.30.70.20">
    <property type="match status" value="1"/>
</dbReference>
<comment type="cofactor">
    <cofactor evidence="8">
        <name>[4Fe-4S] cluster</name>
        <dbReference type="ChEBI" id="CHEBI:49883"/>
    </cofactor>
    <text evidence="8">Binds 2 [4Fe-4S] clusters per subunit.</text>
</comment>
<evidence type="ECO:0000256" key="5">
    <source>
        <dbReference type="ARBA" id="ARBA00022982"/>
    </source>
</evidence>
<dbReference type="Pfam" id="PF12838">
    <property type="entry name" value="Fer4_7"/>
    <property type="match status" value="1"/>
</dbReference>
<name>A0A656HDJ4_THINJ</name>
<reference evidence="11" key="1">
    <citation type="journal article" date="2011" name="Stand. Genomic Sci.">
        <title>Genome sequence of the filamentous, gliding Thiothrix nivea neotype strain (JP2(T)).</title>
        <authorList>
            <person name="Lapidus A."/>
            <person name="Nolan M."/>
            <person name="Lucas S."/>
            <person name="Glavina Del Rio T."/>
            <person name="Tice H."/>
            <person name="Cheng J.F."/>
            <person name="Tapia R."/>
            <person name="Han C."/>
            <person name="Goodwin L."/>
            <person name="Pitluck S."/>
            <person name="Liolios K."/>
            <person name="Pagani I."/>
            <person name="Ivanova N."/>
            <person name="Huntemann M."/>
            <person name="Mavromatis K."/>
            <person name="Mikhailova N."/>
            <person name="Pati A."/>
            <person name="Chen A."/>
            <person name="Palaniappan K."/>
            <person name="Land M."/>
            <person name="Brambilla E.M."/>
            <person name="Rohde M."/>
            <person name="Abt B."/>
            <person name="Verbarg S."/>
            <person name="Goker M."/>
            <person name="Bristow J."/>
            <person name="Eisen J.A."/>
            <person name="Markowitz V."/>
            <person name="Hugenholtz P."/>
            <person name="Kyrpides N.C."/>
            <person name="Klenk H.P."/>
            <person name="Woyke T."/>
        </authorList>
    </citation>
    <scope>NUCLEOTIDE SEQUENCE [LARGE SCALE GENOMIC DNA]</scope>
    <source>
        <strain evidence="11">ATCC 35100 / DSM 5205 / JP2</strain>
    </source>
</reference>
<keyword evidence="8" id="KW-1278">Translocase</keyword>
<comment type="similarity">
    <text evidence="8">Belongs to the 4Fe4S bacterial-type ferredoxin family. RnfC subfamily.</text>
</comment>
<feature type="domain" description="4Fe-4S ferredoxin-type" evidence="9">
    <location>
        <begin position="410"/>
        <end position="439"/>
    </location>
</feature>
<dbReference type="Pfam" id="PF01512">
    <property type="entry name" value="Complex1_51K"/>
    <property type="match status" value="1"/>
</dbReference>
<dbReference type="GO" id="GO:0051539">
    <property type="term" value="F:4 iron, 4 sulfur cluster binding"/>
    <property type="evidence" value="ECO:0007669"/>
    <property type="project" value="UniProtKB-KW"/>
</dbReference>
<evidence type="ECO:0000256" key="4">
    <source>
        <dbReference type="ARBA" id="ARBA00022737"/>
    </source>
</evidence>
<dbReference type="SUPFAM" id="SSF46548">
    <property type="entry name" value="alpha-helical ferredoxin"/>
    <property type="match status" value="1"/>
</dbReference>
<dbReference type="PANTHER" id="PTHR43034:SF2">
    <property type="entry name" value="ION-TRANSLOCATING OXIDOREDUCTASE COMPLEX SUBUNIT C"/>
    <property type="match status" value="1"/>
</dbReference>
<dbReference type="AlphaFoldDB" id="A0A656HDJ4"/>
<keyword evidence="2 8" id="KW-0004">4Fe-4S</keyword>
<comment type="subunit">
    <text evidence="8">The complex is composed of six subunits: RnfA, RnfB, RnfC, RnfD, RnfE and RnfG.</text>
</comment>
<evidence type="ECO:0000256" key="2">
    <source>
        <dbReference type="ARBA" id="ARBA00022485"/>
    </source>
</evidence>
<protein>
    <recommendedName>
        <fullName evidence="8">Ion-translocating oxidoreductase complex subunit C</fullName>
        <ecNumber evidence="8">7.-.-.-</ecNumber>
    </recommendedName>
    <alternativeName>
        <fullName evidence="8">Rnf electron transport complex subunit C</fullName>
    </alternativeName>
</protein>
<keyword evidence="7 8" id="KW-0411">Iron-sulfur</keyword>
<keyword evidence="4 8" id="KW-0677">Repeat</keyword>
<keyword evidence="5 8" id="KW-0249">Electron transport</keyword>
<feature type="binding site" evidence="8">
    <location>
        <position position="385"/>
    </location>
    <ligand>
        <name>[4Fe-4S] cluster</name>
        <dbReference type="ChEBI" id="CHEBI:49883"/>
        <label>1</label>
    </ligand>
</feature>
<evidence type="ECO:0000256" key="6">
    <source>
        <dbReference type="ARBA" id="ARBA00023004"/>
    </source>
</evidence>
<evidence type="ECO:0000256" key="7">
    <source>
        <dbReference type="ARBA" id="ARBA00023014"/>
    </source>
</evidence>
<feature type="binding site" evidence="8">
    <location>
        <position position="419"/>
    </location>
    <ligand>
        <name>[4Fe-4S] cluster</name>
        <dbReference type="ChEBI" id="CHEBI:49883"/>
        <label>2</label>
    </ligand>
</feature>
<dbReference type="GO" id="GO:0005886">
    <property type="term" value="C:plasma membrane"/>
    <property type="evidence" value="ECO:0007669"/>
    <property type="project" value="UniProtKB-SubCell"/>
</dbReference>
<keyword evidence="1 8" id="KW-0813">Transport</keyword>
<feature type="binding site" evidence="8">
    <location>
        <position position="422"/>
    </location>
    <ligand>
        <name>[4Fe-4S] cluster</name>
        <dbReference type="ChEBI" id="CHEBI:49883"/>
        <label>2</label>
    </ligand>
</feature>
<dbReference type="HAMAP" id="MF_00461">
    <property type="entry name" value="RsxC_RnfC"/>
    <property type="match status" value="1"/>
</dbReference>
<dbReference type="NCBIfam" id="NF003454">
    <property type="entry name" value="PRK05035.1"/>
    <property type="match status" value="1"/>
</dbReference>
<dbReference type="InterPro" id="IPR026902">
    <property type="entry name" value="RnfC_N"/>
</dbReference>
<dbReference type="Pfam" id="PF13375">
    <property type="entry name" value="RnfC_N"/>
    <property type="match status" value="1"/>
</dbReference>
<dbReference type="InterPro" id="IPR037225">
    <property type="entry name" value="Nuo51_FMN-bd_sf"/>
</dbReference>
<comment type="subcellular location">
    <subcellularLocation>
        <location evidence="8">Cell inner membrane</location>
        <topology evidence="8">Peripheral membrane protein</topology>
    </subcellularLocation>
</comment>
<evidence type="ECO:0000259" key="9">
    <source>
        <dbReference type="PROSITE" id="PS51379"/>
    </source>
</evidence>
<proteinExistence type="inferred from homology"/>
<keyword evidence="8" id="KW-1003">Cell membrane</keyword>
<dbReference type="InterPro" id="IPR017896">
    <property type="entry name" value="4Fe4S_Fe-S-bd"/>
</dbReference>
<evidence type="ECO:0000256" key="8">
    <source>
        <dbReference type="HAMAP-Rule" id="MF_00461"/>
    </source>
</evidence>
<dbReference type="PANTHER" id="PTHR43034">
    <property type="entry name" value="ION-TRANSLOCATING OXIDOREDUCTASE COMPLEX SUBUNIT C"/>
    <property type="match status" value="1"/>
</dbReference>
<evidence type="ECO:0000313" key="11">
    <source>
        <dbReference type="Proteomes" id="UP000005317"/>
    </source>
</evidence>
<dbReference type="InterPro" id="IPR017900">
    <property type="entry name" value="4Fe4S_Fe_S_CS"/>
</dbReference>
<dbReference type="GO" id="GO:0022900">
    <property type="term" value="P:electron transport chain"/>
    <property type="evidence" value="ECO:0007669"/>
    <property type="project" value="UniProtKB-UniRule"/>
</dbReference>
<dbReference type="EMBL" id="JH651384">
    <property type="protein sequence ID" value="EIJ35221.1"/>
    <property type="molecule type" value="Genomic_DNA"/>
</dbReference>
<feature type="binding site" evidence="8">
    <location>
        <position position="429"/>
    </location>
    <ligand>
        <name>[4Fe-4S] cluster</name>
        <dbReference type="ChEBI" id="CHEBI:49883"/>
        <label>1</label>
    </ligand>
</feature>
<dbReference type="GO" id="GO:0009055">
    <property type="term" value="F:electron transfer activity"/>
    <property type="evidence" value="ECO:0007669"/>
    <property type="project" value="InterPro"/>
</dbReference>
<dbReference type="EC" id="7.-.-.-" evidence="8"/>
<comment type="function">
    <text evidence="8">Part of a membrane-bound complex that couples electron transfer with translocation of ions across the membrane.</text>
</comment>
<keyword evidence="8" id="KW-0997">Cell inner membrane</keyword>
<dbReference type="InterPro" id="IPR010208">
    <property type="entry name" value="Ion_transpt_RnfC/RsxC"/>
</dbReference>
<keyword evidence="11" id="KW-1185">Reference proteome</keyword>
<evidence type="ECO:0000256" key="3">
    <source>
        <dbReference type="ARBA" id="ARBA00022723"/>
    </source>
</evidence>
<dbReference type="SUPFAM" id="SSF142019">
    <property type="entry name" value="Nqo1 FMN-binding domain-like"/>
    <property type="match status" value="1"/>
</dbReference>
<evidence type="ECO:0000313" key="10">
    <source>
        <dbReference type="EMBL" id="EIJ35221.1"/>
    </source>
</evidence>
<keyword evidence="6 8" id="KW-0408">Iron</keyword>
<feature type="binding site" evidence="8">
    <location>
        <position position="379"/>
    </location>
    <ligand>
        <name>[4Fe-4S] cluster</name>
        <dbReference type="ChEBI" id="CHEBI:49883"/>
        <label>1</label>
    </ligand>
</feature>
<dbReference type="Gene3D" id="3.40.50.11540">
    <property type="entry name" value="NADH-ubiquinone oxidoreductase 51kDa subunit"/>
    <property type="match status" value="1"/>
</dbReference>
<dbReference type="PROSITE" id="PS00198">
    <property type="entry name" value="4FE4S_FER_1"/>
    <property type="match status" value="2"/>
</dbReference>
<organism evidence="10 11">
    <name type="scientific">Thiothrix nivea (strain ATCC 35100 / DSM 5205 / JP2)</name>
    <dbReference type="NCBI Taxonomy" id="870187"/>
    <lineage>
        <taxon>Bacteria</taxon>
        <taxon>Pseudomonadati</taxon>
        <taxon>Pseudomonadota</taxon>
        <taxon>Gammaproteobacteria</taxon>
        <taxon>Thiotrichales</taxon>
        <taxon>Thiotrichaceae</taxon>
        <taxon>Thiothrix</taxon>
    </lineage>
</organism>
<feature type="binding site" evidence="8">
    <location>
        <position position="389"/>
    </location>
    <ligand>
        <name>[4Fe-4S] cluster</name>
        <dbReference type="ChEBI" id="CHEBI:49883"/>
        <label>2</label>
    </ligand>
</feature>
<dbReference type="Proteomes" id="UP000005317">
    <property type="component" value="Unassembled WGS sequence"/>
</dbReference>
<dbReference type="OrthoDB" id="9767754at2"/>
<feature type="domain" description="4Fe-4S ferredoxin-type" evidence="9">
    <location>
        <begin position="379"/>
        <end position="399"/>
    </location>
</feature>
<dbReference type="RefSeq" id="WP_002709130.1">
    <property type="nucleotide sequence ID" value="NZ_JH651384.1"/>
</dbReference>
<gene>
    <name evidence="8" type="primary">rnfC</name>
    <name evidence="10" type="ORF">Thini_2683</name>
</gene>
<accession>A0A656HDJ4</accession>
<keyword evidence="3 8" id="KW-0479">Metal-binding</keyword>
<dbReference type="GO" id="GO:0046872">
    <property type="term" value="F:metal ion binding"/>
    <property type="evidence" value="ECO:0007669"/>
    <property type="project" value="UniProtKB-KW"/>
</dbReference>
<feature type="binding site" evidence="8">
    <location>
        <position position="425"/>
    </location>
    <ligand>
        <name>[4Fe-4S] cluster</name>
        <dbReference type="ChEBI" id="CHEBI:49883"/>
        <label>2</label>
    </ligand>
</feature>
<dbReference type="NCBIfam" id="TIGR01945">
    <property type="entry name" value="rnfC"/>
    <property type="match status" value="1"/>
</dbReference>
<sequence precursor="true">MLALFDKFRKGRFSHGIHPQYHKEATQGKAIKRLAFPPRLIVPVAQHIGAPAKPIVKVGEEVFRGQVIAEADGFMSVPVHAPATGIVKDINLMPSAAGPRVLSIVIDVYEASAQLVLYGEPVEPETLDRKELIQRVQNTGMAGLGGAAFPSHVKLQIPTGKTAHTLVVNGCECEPYLTCDHRVMLEQPADLLKGIRYALQITGAEKAIVGIEDNKADAAAAVKAALKPDDPITVELVETKYPQGAEKMLLKSLLGVEVPAGGLPIDIGIVVNNVGTLAQLGRLLPKGEGLIERVITITGYNVDMPKAGNYLVPIGTPVRFILEQMGVKADHEKVILGGPMMGMSLASLDVPVTKGTSGVLVFQGREFMEGENQGAVFPCIKCGRCVEACPMHLNPAQMAWLAGKRQYAEMERDFHLNSCFECGCCSFVCPSNIPLVQYFRIGKAVNREQKGKA</sequence>